<proteinExistence type="inferred from homology"/>
<dbReference type="Gene3D" id="3.20.20.300">
    <property type="entry name" value="Glycoside hydrolase, family 3, N-terminal domain"/>
    <property type="match status" value="1"/>
</dbReference>
<gene>
    <name evidence="10" type="ORF">PCOR1329_LOCUS25956</name>
</gene>
<feature type="domain" description="Glycoside hydrolase family 3 N-terminal" evidence="9">
    <location>
        <begin position="6"/>
        <end position="157"/>
    </location>
</feature>
<reference evidence="10" key="1">
    <citation type="submission" date="2023-10" db="EMBL/GenBank/DDBJ databases">
        <authorList>
            <person name="Chen Y."/>
            <person name="Shah S."/>
            <person name="Dougan E. K."/>
            <person name="Thang M."/>
            <person name="Chan C."/>
        </authorList>
    </citation>
    <scope>NUCLEOTIDE SEQUENCE [LARGE SCALE GENOMIC DNA]</scope>
</reference>
<dbReference type="EMBL" id="CAUYUJ010009146">
    <property type="protein sequence ID" value="CAK0825980.1"/>
    <property type="molecule type" value="Genomic_DNA"/>
</dbReference>
<organism evidence="10 11">
    <name type="scientific">Prorocentrum cordatum</name>
    <dbReference type="NCBI Taxonomy" id="2364126"/>
    <lineage>
        <taxon>Eukaryota</taxon>
        <taxon>Sar</taxon>
        <taxon>Alveolata</taxon>
        <taxon>Dinophyceae</taxon>
        <taxon>Prorocentrales</taxon>
        <taxon>Prorocentraceae</taxon>
        <taxon>Prorocentrum</taxon>
    </lineage>
</organism>
<evidence type="ECO:0000259" key="9">
    <source>
        <dbReference type="Pfam" id="PF00933"/>
    </source>
</evidence>
<keyword evidence="7" id="KW-0378">Hydrolase</keyword>
<dbReference type="InterPro" id="IPR001764">
    <property type="entry name" value="Glyco_hydro_3_N"/>
</dbReference>
<comment type="catalytic activity">
    <reaction evidence="1">
        <text>Hydrolysis of terminal, non-reducing beta-D-glucosyl residues with release of beta-D-glucose.</text>
        <dbReference type="EC" id="3.2.1.21"/>
    </reaction>
</comment>
<evidence type="ECO:0000256" key="6">
    <source>
        <dbReference type="ARBA" id="ARBA00022729"/>
    </source>
</evidence>
<dbReference type="SUPFAM" id="SSF51445">
    <property type="entry name" value="(Trans)glycosidases"/>
    <property type="match status" value="1"/>
</dbReference>
<dbReference type="PRINTS" id="PR00133">
    <property type="entry name" value="GLHYDRLASE3"/>
</dbReference>
<evidence type="ECO:0000256" key="5">
    <source>
        <dbReference type="ARBA" id="ARBA00022525"/>
    </source>
</evidence>
<evidence type="ECO:0000313" key="10">
    <source>
        <dbReference type="EMBL" id="CAK0825980.1"/>
    </source>
</evidence>
<dbReference type="InterPro" id="IPR036881">
    <property type="entry name" value="Glyco_hydro_3_C_sf"/>
</dbReference>
<dbReference type="Gene3D" id="3.40.50.1700">
    <property type="entry name" value="Glycoside hydrolase family 3 C-terminal domain"/>
    <property type="match status" value="1"/>
</dbReference>
<dbReference type="PANTHER" id="PTHR42715:SF12">
    <property type="entry name" value="BETA-GLUCOSIDASE G-RELATED"/>
    <property type="match status" value="1"/>
</dbReference>
<dbReference type="InterPro" id="IPR036962">
    <property type="entry name" value="Glyco_hydro_3_N_sf"/>
</dbReference>
<dbReference type="Proteomes" id="UP001189429">
    <property type="component" value="Unassembled WGS sequence"/>
</dbReference>
<evidence type="ECO:0000313" key="11">
    <source>
        <dbReference type="Proteomes" id="UP001189429"/>
    </source>
</evidence>
<evidence type="ECO:0000256" key="2">
    <source>
        <dbReference type="ARBA" id="ARBA00004613"/>
    </source>
</evidence>
<evidence type="ECO:0000256" key="8">
    <source>
        <dbReference type="ARBA" id="ARBA00024983"/>
    </source>
</evidence>
<dbReference type="InterPro" id="IPR017853">
    <property type="entry name" value="GH"/>
</dbReference>
<evidence type="ECO:0000256" key="1">
    <source>
        <dbReference type="ARBA" id="ARBA00000448"/>
    </source>
</evidence>
<keyword evidence="11" id="KW-1185">Reference proteome</keyword>
<comment type="function">
    <text evidence="8">Beta-glucosidases are one of a number of cellulolytic enzymes involved in the degradation of cellulosic biomass. Catalyzes the last step releasing glucose from the inhibitory cellobiose.</text>
</comment>
<evidence type="ECO:0000256" key="4">
    <source>
        <dbReference type="ARBA" id="ARBA00012744"/>
    </source>
</evidence>
<accession>A0ABN9S2K6</accession>
<dbReference type="Pfam" id="PF00933">
    <property type="entry name" value="Glyco_hydro_3"/>
    <property type="match status" value="1"/>
</dbReference>
<keyword evidence="6" id="KW-0732">Signal</keyword>
<comment type="similarity">
    <text evidence="3">Belongs to the glycosyl hydrolase 3 family.</text>
</comment>
<feature type="non-terminal residue" evidence="10">
    <location>
        <position position="269"/>
    </location>
</feature>
<sequence>RAVLAFAAAVGEEFAGKGANVILGPGVDVSRVARNGRNFEYLSGEDPYLGSVLARSYVRGVQSKGVAAVMKHWVFNVQETNRESESSVVDEKTAWQLYYPPFQAAVDAGVSAAMCSYNKISGVYSCSNEDTLKRDLKGKMGFKGFVQSDWWAVHDMSAGKGLDQEMPGTGEHVYFDDGALDSQDDGVVDDAAKRVLAAIHRLNLTKSLKCSPPDCEDTLMTDVTSEAHTAMARRMATESVVMLKNQGDVLPLSSATTRVIAVCGQAADA</sequence>
<keyword evidence="5" id="KW-0964">Secreted</keyword>
<protein>
    <recommendedName>
        <fullName evidence="4">beta-glucosidase</fullName>
        <ecNumber evidence="4">3.2.1.21</ecNumber>
    </recommendedName>
</protein>
<dbReference type="InterPro" id="IPR050288">
    <property type="entry name" value="Cellulose_deg_GH3"/>
</dbReference>
<dbReference type="EC" id="3.2.1.21" evidence="4"/>
<evidence type="ECO:0000256" key="7">
    <source>
        <dbReference type="ARBA" id="ARBA00022801"/>
    </source>
</evidence>
<evidence type="ECO:0000256" key="3">
    <source>
        <dbReference type="ARBA" id="ARBA00005336"/>
    </source>
</evidence>
<feature type="non-terminal residue" evidence="10">
    <location>
        <position position="1"/>
    </location>
</feature>
<dbReference type="PANTHER" id="PTHR42715">
    <property type="entry name" value="BETA-GLUCOSIDASE"/>
    <property type="match status" value="1"/>
</dbReference>
<name>A0ABN9S2K6_9DINO</name>
<comment type="caution">
    <text evidence="10">The sequence shown here is derived from an EMBL/GenBank/DDBJ whole genome shotgun (WGS) entry which is preliminary data.</text>
</comment>
<comment type="subcellular location">
    <subcellularLocation>
        <location evidence="2">Secreted</location>
    </subcellularLocation>
</comment>